<evidence type="ECO:0000313" key="3">
    <source>
        <dbReference type="Proteomes" id="UP000663193"/>
    </source>
</evidence>
<dbReference type="RefSeq" id="XP_001799909.1">
    <property type="nucleotide sequence ID" value="XM_001799857.1"/>
</dbReference>
<keyword evidence="3" id="KW-1185">Reference proteome</keyword>
<dbReference type="KEGG" id="pno:SNOG_09620"/>
<protein>
    <recommendedName>
        <fullName evidence="1">NADH:flavin oxidoreductase/NADH oxidase N-terminal domain-containing protein</fullName>
    </recommendedName>
</protein>
<dbReference type="PANTHER" id="PTHR22893:SF91">
    <property type="entry name" value="NADPH DEHYDROGENASE 2-RELATED"/>
    <property type="match status" value="1"/>
</dbReference>
<accession>A0A7U2EQP7</accession>
<dbReference type="InterPro" id="IPR013785">
    <property type="entry name" value="Aldolase_TIM"/>
</dbReference>
<organism evidence="2 3">
    <name type="scientific">Phaeosphaeria nodorum (strain SN15 / ATCC MYA-4574 / FGSC 10173)</name>
    <name type="common">Glume blotch fungus</name>
    <name type="synonym">Parastagonospora nodorum</name>
    <dbReference type="NCBI Taxonomy" id="321614"/>
    <lineage>
        <taxon>Eukaryota</taxon>
        <taxon>Fungi</taxon>
        <taxon>Dikarya</taxon>
        <taxon>Ascomycota</taxon>
        <taxon>Pezizomycotina</taxon>
        <taxon>Dothideomycetes</taxon>
        <taxon>Pleosporomycetidae</taxon>
        <taxon>Pleosporales</taxon>
        <taxon>Pleosporineae</taxon>
        <taxon>Phaeosphaeriaceae</taxon>
        <taxon>Parastagonospora</taxon>
    </lineage>
</organism>
<evidence type="ECO:0000259" key="1">
    <source>
        <dbReference type="Pfam" id="PF00724"/>
    </source>
</evidence>
<feature type="domain" description="NADH:flavin oxidoreductase/NADH oxidase N-terminal" evidence="1">
    <location>
        <begin position="7"/>
        <end position="340"/>
    </location>
</feature>
<dbReference type="GO" id="GO:0010181">
    <property type="term" value="F:FMN binding"/>
    <property type="evidence" value="ECO:0007669"/>
    <property type="project" value="InterPro"/>
</dbReference>
<dbReference type="FunFam" id="3.20.20.70:FF:000138">
    <property type="entry name" value="NADPH dehydrogenase 1"/>
    <property type="match status" value="1"/>
</dbReference>
<name>A0A7U2EQP7_PHANO</name>
<dbReference type="InterPro" id="IPR001155">
    <property type="entry name" value="OxRdtase_FMN_N"/>
</dbReference>
<dbReference type="OMA" id="MIGFGRP"/>
<dbReference type="Proteomes" id="UP000663193">
    <property type="component" value="Chromosome 1"/>
</dbReference>
<dbReference type="PANTHER" id="PTHR22893">
    <property type="entry name" value="NADH OXIDOREDUCTASE-RELATED"/>
    <property type="match status" value="1"/>
</dbReference>
<dbReference type="InterPro" id="IPR045247">
    <property type="entry name" value="Oye-like"/>
</dbReference>
<dbReference type="Pfam" id="PF00724">
    <property type="entry name" value="Oxidored_FMN"/>
    <property type="match status" value="1"/>
</dbReference>
<dbReference type="Gene3D" id="3.20.20.70">
    <property type="entry name" value="Aldolase class I"/>
    <property type="match status" value="1"/>
</dbReference>
<dbReference type="OrthoDB" id="276546at2759"/>
<gene>
    <name evidence="2" type="ORF">JI435_096200</name>
</gene>
<dbReference type="SUPFAM" id="SSF51395">
    <property type="entry name" value="FMN-linked oxidoreductases"/>
    <property type="match status" value="1"/>
</dbReference>
<reference evidence="3" key="1">
    <citation type="journal article" date="2021" name="BMC Genomics">
        <title>Chromosome-level genome assembly and manually-curated proteome of model necrotroph Parastagonospora nodorum Sn15 reveals a genome-wide trove of candidate effector homologs, and redundancy of virulence-related functions within an accessory chromosome.</title>
        <authorList>
            <person name="Bertazzoni S."/>
            <person name="Jones D.A.B."/>
            <person name="Phan H.T."/>
            <person name="Tan K.-C."/>
            <person name="Hane J.K."/>
        </authorList>
    </citation>
    <scope>NUCLEOTIDE SEQUENCE [LARGE SCALE GENOMIC DNA]</scope>
    <source>
        <strain evidence="3">SN15 / ATCC MYA-4574 / FGSC 10173)</strain>
    </source>
</reference>
<dbReference type="CDD" id="cd02933">
    <property type="entry name" value="OYE_like_FMN"/>
    <property type="match status" value="1"/>
</dbReference>
<dbReference type="VEuPathDB" id="FungiDB:JI435_096200"/>
<dbReference type="GO" id="GO:0016491">
    <property type="term" value="F:oxidoreductase activity"/>
    <property type="evidence" value="ECO:0007669"/>
    <property type="project" value="InterPro"/>
</dbReference>
<proteinExistence type="predicted"/>
<dbReference type="AlphaFoldDB" id="A0A7U2EQP7"/>
<dbReference type="EMBL" id="CP069023">
    <property type="protein sequence ID" value="QRC90213.1"/>
    <property type="molecule type" value="Genomic_DNA"/>
</dbReference>
<sequence>MSVVSSNLFKPMKVGNCHLKNRVVLAPLTRFRSEDNHVPLPFVVDYYAQRASVPGTLLISEATFIAPVAGGYDNAPGIWNQAQIDSWREVTSAVHKKGSFIFLQLWAMGRAAIVFQLKKELGQEAEVVSSSDIAFPKGSKPRPMSVREIEEYVDLYAKAAHNSIAAGFDGVEIHCGNGYLLDQFQQDTCNRRTDSYGGSIENRARFPLMVVEAVVAAVGSEKTALRISPFSDYQGMKMADPVPQFTYFVSQLKRLQLAYLHIVEARMAADKETKCREDVGFLIDLWDNQSPVILAGGFKSATAREAVDDEYADKDIGIAFGRYFISNPDLVVRLQNGLPLTPYVRATFYSLKERQGYIDYSFYQEPSCT</sequence>
<evidence type="ECO:0000313" key="2">
    <source>
        <dbReference type="EMBL" id="QRC90213.1"/>
    </source>
</evidence>